<dbReference type="RefSeq" id="WP_045087322.1">
    <property type="nucleotide sequence ID" value="NZ_LN824141.1"/>
</dbReference>
<keyword evidence="6" id="KW-1185">Reference proteome</keyword>
<evidence type="ECO:0000313" key="5">
    <source>
        <dbReference type="EMBL" id="CEP77755.1"/>
    </source>
</evidence>
<dbReference type="Gene3D" id="1.10.287.950">
    <property type="entry name" value="Methyl-accepting chemotaxis protein"/>
    <property type="match status" value="1"/>
</dbReference>
<dbReference type="STRING" id="1006576.DTL3_0429"/>
<dbReference type="KEGG" id="dtn:DTL3_0429"/>
<protein>
    <submittedName>
        <fullName evidence="5">Methyl-accepting chemotaxis-like domains</fullName>
    </submittedName>
</protein>
<dbReference type="EMBL" id="LN824141">
    <property type="protein sequence ID" value="CEP77755.1"/>
    <property type="molecule type" value="Genomic_DNA"/>
</dbReference>
<proteinExistence type="predicted"/>
<sequence length="773" mass="87145">MKISLKIILGYTVVITALILILLIVRFSITNVENQGNQTINSVAILIENLESFQDFFHGFYNTSQANISLISSGYLSKLSEVENNQKNFDLYISEGKKFLLQSKELSESFIQETSKLFQLLENINQEALEIISLIIQNNEKTNQIAKSLSNKEKVVQEIENEMNYLLNYNSTRLEEEINKIKDLLENIPEWNDFEGNEQVKHDAEKRISLEEIGIWGIEKLWNSSLLPNFPQVEASINLLKLTAREILIQNNVSEKIIESLDIPIQDIKKIIQFVLDGGYFVMNPIEAVILEKTVDVYRQNVIKYVQLCSEREKLRDETSSLTINLSKNQTEVQELTNDLSSLISSQLIPSLEKFSDLVEKEMDNIQKYAISNAQVISNNAQNVLKSINSVYNKTLVTTIIVICIIILITYVLNRSITGTLKNTSKLADNILKKDLSQLPTPSLKKDEVALVHNAFIKVASSLNKTLNELKTSTTILIQNSENTASAVEEYSAVSEEISGEVKSYSETLNDSVDRLIELTSSLNEVKNRSDLLSCQAEESLLNAEKFKLAINEEISKILNVAEENKKITKDVEKNILDMKKLLKVTMDVSSFVENIRTIAEQTNLLSLNAAIEAARAGEAGKGFAVVAEEVRKLAEDSEKMAFDIKDAITKMESTVNTVVESNINTSKKVEESAKQIERLSLQINSVKEYIESIVNTVEILKNFIDDENQLISEVSNETTEISKKFEDTSQGLLIFKQNLEEVASAMEGLTLESQKLLDLSDTINSLVEQYRL</sequence>
<dbReference type="PANTHER" id="PTHR32089:SF112">
    <property type="entry name" value="LYSOZYME-LIKE PROTEIN-RELATED"/>
    <property type="match status" value="1"/>
</dbReference>
<feature type="transmembrane region" description="Helical" evidence="3">
    <location>
        <begin position="7"/>
        <end position="29"/>
    </location>
</feature>
<keyword evidence="3" id="KW-0472">Membrane</keyword>
<dbReference type="Proteomes" id="UP000032809">
    <property type="component" value="Chromosome I"/>
</dbReference>
<dbReference type="GO" id="GO:0016020">
    <property type="term" value="C:membrane"/>
    <property type="evidence" value="ECO:0007669"/>
    <property type="project" value="InterPro"/>
</dbReference>
<evidence type="ECO:0000259" key="4">
    <source>
        <dbReference type="PROSITE" id="PS50111"/>
    </source>
</evidence>
<reference evidence="6" key="1">
    <citation type="submission" date="2014-11" db="EMBL/GenBank/DDBJ databases">
        <authorList>
            <person name="Wibberg D."/>
        </authorList>
    </citation>
    <scope>NUCLEOTIDE SEQUENCE [LARGE SCALE GENOMIC DNA]</scope>
    <source>
        <strain evidence="6">L3</strain>
    </source>
</reference>
<dbReference type="AlphaFoldDB" id="A0A0C7P0I8"/>
<dbReference type="PANTHER" id="PTHR32089">
    <property type="entry name" value="METHYL-ACCEPTING CHEMOTAXIS PROTEIN MCPB"/>
    <property type="match status" value="1"/>
</dbReference>
<dbReference type="SUPFAM" id="SSF58104">
    <property type="entry name" value="Methyl-accepting chemotaxis protein (MCP) signaling domain"/>
    <property type="match status" value="1"/>
</dbReference>
<evidence type="ECO:0000256" key="3">
    <source>
        <dbReference type="SAM" id="Phobius"/>
    </source>
</evidence>
<evidence type="ECO:0000256" key="1">
    <source>
        <dbReference type="ARBA" id="ARBA00023224"/>
    </source>
</evidence>
<dbReference type="GO" id="GO:0007165">
    <property type="term" value="P:signal transduction"/>
    <property type="evidence" value="ECO:0007669"/>
    <property type="project" value="UniProtKB-KW"/>
</dbReference>
<gene>
    <name evidence="5" type="ORF">DTL3_0429</name>
</gene>
<evidence type="ECO:0000256" key="2">
    <source>
        <dbReference type="PROSITE-ProRule" id="PRU00284"/>
    </source>
</evidence>
<dbReference type="PROSITE" id="PS50111">
    <property type="entry name" value="CHEMOTAXIS_TRANSDUC_2"/>
    <property type="match status" value="1"/>
</dbReference>
<name>A0A0C7P0I8_DEFTU</name>
<dbReference type="HOGENOM" id="CLU_361600_0_0_0"/>
<feature type="domain" description="Methyl-accepting transducer" evidence="4">
    <location>
        <begin position="480"/>
        <end position="723"/>
    </location>
</feature>
<dbReference type="InterPro" id="IPR004089">
    <property type="entry name" value="MCPsignal_dom"/>
</dbReference>
<keyword evidence="1 2" id="KW-0807">Transducer</keyword>
<accession>A0A0C7P0I8</accession>
<feature type="transmembrane region" description="Helical" evidence="3">
    <location>
        <begin position="395"/>
        <end position="413"/>
    </location>
</feature>
<keyword evidence="3" id="KW-1133">Transmembrane helix</keyword>
<evidence type="ECO:0000313" key="6">
    <source>
        <dbReference type="Proteomes" id="UP000032809"/>
    </source>
</evidence>
<dbReference type="Pfam" id="PF00015">
    <property type="entry name" value="MCPsignal"/>
    <property type="match status" value="1"/>
</dbReference>
<dbReference type="SMART" id="SM00283">
    <property type="entry name" value="MA"/>
    <property type="match status" value="1"/>
</dbReference>
<keyword evidence="3" id="KW-0812">Transmembrane</keyword>
<dbReference type="OrthoDB" id="39115at2"/>
<organism evidence="5 6">
    <name type="scientific">Defluviitoga tunisiensis</name>
    <dbReference type="NCBI Taxonomy" id="1006576"/>
    <lineage>
        <taxon>Bacteria</taxon>
        <taxon>Thermotogati</taxon>
        <taxon>Thermotogota</taxon>
        <taxon>Thermotogae</taxon>
        <taxon>Petrotogales</taxon>
        <taxon>Petrotogaceae</taxon>
        <taxon>Defluviitoga</taxon>
    </lineage>
</organism>